<dbReference type="AlphaFoldDB" id="A0A3N4KUZ9"/>
<sequence>MQSFLISTLLASSAVFSTAYAQVYTYPNVTDIDINVRNQWCTSQTSSCKLLCQNQELKVSANECFPDNLYYQCTCSNGLTPNATEYSQTIPFFICRIEVEDCQTACSGDATCISLCASGKQCGATDPTRVNATTTTSSTSKSSATGKSSATQTDSNGFAVTGTSGSSSDDSSNGASTLLEAGSVYGMGVLVAGLAAGFAIVGI</sequence>
<feature type="region of interest" description="Disordered" evidence="1">
    <location>
        <begin position="126"/>
        <end position="172"/>
    </location>
</feature>
<protein>
    <recommendedName>
        <fullName evidence="3">DUF7707 domain-containing protein</fullName>
    </recommendedName>
</protein>
<feature type="domain" description="DUF7707" evidence="3">
    <location>
        <begin position="29"/>
        <end position="127"/>
    </location>
</feature>
<reference evidence="4 5" key="1">
    <citation type="journal article" date="2018" name="Nat. Ecol. Evol.">
        <title>Pezizomycetes genomes reveal the molecular basis of ectomycorrhizal truffle lifestyle.</title>
        <authorList>
            <person name="Murat C."/>
            <person name="Payen T."/>
            <person name="Noel B."/>
            <person name="Kuo A."/>
            <person name="Morin E."/>
            <person name="Chen J."/>
            <person name="Kohler A."/>
            <person name="Krizsan K."/>
            <person name="Balestrini R."/>
            <person name="Da Silva C."/>
            <person name="Montanini B."/>
            <person name="Hainaut M."/>
            <person name="Levati E."/>
            <person name="Barry K.W."/>
            <person name="Belfiori B."/>
            <person name="Cichocki N."/>
            <person name="Clum A."/>
            <person name="Dockter R.B."/>
            <person name="Fauchery L."/>
            <person name="Guy J."/>
            <person name="Iotti M."/>
            <person name="Le Tacon F."/>
            <person name="Lindquist E.A."/>
            <person name="Lipzen A."/>
            <person name="Malagnac F."/>
            <person name="Mello A."/>
            <person name="Molinier V."/>
            <person name="Miyauchi S."/>
            <person name="Poulain J."/>
            <person name="Riccioni C."/>
            <person name="Rubini A."/>
            <person name="Sitrit Y."/>
            <person name="Splivallo R."/>
            <person name="Traeger S."/>
            <person name="Wang M."/>
            <person name="Zifcakova L."/>
            <person name="Wipf D."/>
            <person name="Zambonelli A."/>
            <person name="Paolocci F."/>
            <person name="Nowrousian M."/>
            <person name="Ottonello S."/>
            <person name="Baldrian P."/>
            <person name="Spatafora J.W."/>
            <person name="Henrissat B."/>
            <person name="Nagy L.G."/>
            <person name="Aury J.M."/>
            <person name="Wincker P."/>
            <person name="Grigoriev I.V."/>
            <person name="Bonfante P."/>
            <person name="Martin F.M."/>
        </authorList>
    </citation>
    <scope>NUCLEOTIDE SEQUENCE [LARGE SCALE GENOMIC DNA]</scope>
    <source>
        <strain evidence="4 5">CCBAS932</strain>
    </source>
</reference>
<feature type="compositionally biased region" description="Low complexity" evidence="1">
    <location>
        <begin position="132"/>
        <end position="151"/>
    </location>
</feature>
<organism evidence="4 5">
    <name type="scientific">Morchella conica CCBAS932</name>
    <dbReference type="NCBI Taxonomy" id="1392247"/>
    <lineage>
        <taxon>Eukaryota</taxon>
        <taxon>Fungi</taxon>
        <taxon>Dikarya</taxon>
        <taxon>Ascomycota</taxon>
        <taxon>Pezizomycotina</taxon>
        <taxon>Pezizomycetes</taxon>
        <taxon>Pezizales</taxon>
        <taxon>Morchellaceae</taxon>
        <taxon>Morchella</taxon>
    </lineage>
</organism>
<dbReference type="Pfam" id="PF24808">
    <property type="entry name" value="DUF7707"/>
    <property type="match status" value="1"/>
</dbReference>
<dbReference type="Proteomes" id="UP000277580">
    <property type="component" value="Unassembled WGS sequence"/>
</dbReference>
<name>A0A3N4KUZ9_9PEZI</name>
<dbReference type="OrthoDB" id="2439692at2759"/>
<evidence type="ECO:0000313" key="4">
    <source>
        <dbReference type="EMBL" id="RPB14350.1"/>
    </source>
</evidence>
<proteinExistence type="predicted"/>
<evidence type="ECO:0000313" key="5">
    <source>
        <dbReference type="Proteomes" id="UP000277580"/>
    </source>
</evidence>
<evidence type="ECO:0000259" key="3">
    <source>
        <dbReference type="Pfam" id="PF24808"/>
    </source>
</evidence>
<keyword evidence="5" id="KW-1185">Reference proteome</keyword>
<dbReference type="InParanoid" id="A0A3N4KUZ9"/>
<evidence type="ECO:0000256" key="2">
    <source>
        <dbReference type="SAM" id="SignalP"/>
    </source>
</evidence>
<evidence type="ECO:0000256" key="1">
    <source>
        <dbReference type="SAM" id="MobiDB-lite"/>
    </source>
</evidence>
<keyword evidence="2" id="KW-0732">Signal</keyword>
<dbReference type="InterPro" id="IPR056124">
    <property type="entry name" value="DUF7707"/>
</dbReference>
<feature type="signal peptide" evidence="2">
    <location>
        <begin position="1"/>
        <end position="21"/>
    </location>
</feature>
<feature type="compositionally biased region" description="Low complexity" evidence="1">
    <location>
        <begin position="161"/>
        <end position="172"/>
    </location>
</feature>
<accession>A0A3N4KUZ9</accession>
<dbReference type="PANTHER" id="PTHR38118:SF2">
    <property type="entry name" value="CDP-ALCOHOL PHOSPHATIDYLTRANSFERASE PROTEIN"/>
    <property type="match status" value="1"/>
</dbReference>
<dbReference type="EMBL" id="ML119118">
    <property type="protein sequence ID" value="RPB14350.1"/>
    <property type="molecule type" value="Genomic_DNA"/>
</dbReference>
<gene>
    <name evidence="4" type="ORF">P167DRAFT_572501</name>
</gene>
<dbReference type="PANTHER" id="PTHR38118">
    <property type="entry name" value="ANCHORED CELL WALL PROTEIN 11-RELATED"/>
    <property type="match status" value="1"/>
</dbReference>
<feature type="chain" id="PRO_5018291301" description="DUF7707 domain-containing protein" evidence="2">
    <location>
        <begin position="22"/>
        <end position="203"/>
    </location>
</feature>